<dbReference type="EMBL" id="JACHNY010000007">
    <property type="protein sequence ID" value="MBB4619101.1"/>
    <property type="molecule type" value="Genomic_DNA"/>
</dbReference>
<evidence type="ECO:0000256" key="5">
    <source>
        <dbReference type="ARBA" id="ARBA00023186"/>
    </source>
</evidence>
<reference evidence="6 7" key="1">
    <citation type="submission" date="2020-08" db="EMBL/GenBank/DDBJ databases">
        <title>Genomic Encyclopedia of Type Strains, Phase IV (KMG-IV): sequencing the most valuable type-strain genomes for metagenomic binning, comparative biology and taxonomic classification.</title>
        <authorList>
            <person name="Goeker M."/>
        </authorList>
    </citation>
    <scope>NUCLEOTIDE SEQUENCE [LARGE SCALE GENOMIC DNA]</scope>
    <source>
        <strain evidence="6 7">DSM 15867</strain>
    </source>
</reference>
<evidence type="ECO:0000313" key="6">
    <source>
        <dbReference type="EMBL" id="MBB4619101.1"/>
    </source>
</evidence>
<evidence type="ECO:0000256" key="3">
    <source>
        <dbReference type="ARBA" id="ARBA00022490"/>
    </source>
</evidence>
<dbReference type="InterPro" id="IPR036584">
    <property type="entry name" value="FliS_sf"/>
</dbReference>
<name>A0A7W7AL79_9SPHN</name>
<dbReference type="GO" id="GO:0071973">
    <property type="term" value="P:bacterial-type flagellum-dependent cell motility"/>
    <property type="evidence" value="ECO:0007669"/>
    <property type="project" value="TreeGrafter"/>
</dbReference>
<dbReference type="GO" id="GO:0005829">
    <property type="term" value="C:cytosol"/>
    <property type="evidence" value="ECO:0007669"/>
    <property type="project" value="UniProtKB-SubCell"/>
</dbReference>
<keyword evidence="6" id="KW-0282">Flagellum</keyword>
<evidence type="ECO:0000256" key="1">
    <source>
        <dbReference type="ARBA" id="ARBA00004514"/>
    </source>
</evidence>
<dbReference type="PANTHER" id="PTHR34773:SF1">
    <property type="entry name" value="FLAGELLAR SECRETION CHAPERONE FLIS"/>
    <property type="match status" value="1"/>
</dbReference>
<accession>A0A7W7AL79</accession>
<dbReference type="Pfam" id="PF02561">
    <property type="entry name" value="FliS"/>
    <property type="match status" value="1"/>
</dbReference>
<proteinExistence type="inferred from homology"/>
<keyword evidence="7" id="KW-1185">Reference proteome</keyword>
<keyword evidence="4" id="KW-1005">Bacterial flagellum biogenesis</keyword>
<comment type="similarity">
    <text evidence="2">Belongs to the FliS family.</text>
</comment>
<dbReference type="Proteomes" id="UP000574769">
    <property type="component" value="Unassembled WGS sequence"/>
</dbReference>
<gene>
    <name evidence="6" type="ORF">GGQ96_003251</name>
</gene>
<dbReference type="PANTHER" id="PTHR34773">
    <property type="entry name" value="FLAGELLAR SECRETION CHAPERONE FLIS"/>
    <property type="match status" value="1"/>
</dbReference>
<evidence type="ECO:0000256" key="4">
    <source>
        <dbReference type="ARBA" id="ARBA00022795"/>
    </source>
</evidence>
<keyword evidence="6" id="KW-0966">Cell projection</keyword>
<comment type="subcellular location">
    <subcellularLocation>
        <location evidence="1">Cytoplasm</location>
        <location evidence="1">Cytosol</location>
    </subcellularLocation>
</comment>
<protein>
    <submittedName>
        <fullName evidence="6">Flagellar protein FliS</fullName>
    </submittedName>
</protein>
<evidence type="ECO:0000256" key="2">
    <source>
        <dbReference type="ARBA" id="ARBA00008787"/>
    </source>
</evidence>
<keyword evidence="6" id="KW-0969">Cilium</keyword>
<sequence length="133" mass="14121">MAYASTLLRDPWATYREIDAAGRTAQAATGPKLVQLLYAELVAALRAAACAAEHRQHRVKSDRVTRATAILFALETGLDFDQGGDVSKTLARLYAGTRSQIVQAALDDDPAPFRATADSMAEIAAAWASISAA</sequence>
<keyword evidence="5" id="KW-0143">Chaperone</keyword>
<dbReference type="Gene3D" id="1.20.120.340">
    <property type="entry name" value="Flagellar protein FliS"/>
    <property type="match status" value="1"/>
</dbReference>
<dbReference type="GO" id="GO:0044780">
    <property type="term" value="P:bacterial-type flagellum assembly"/>
    <property type="evidence" value="ECO:0007669"/>
    <property type="project" value="InterPro"/>
</dbReference>
<evidence type="ECO:0000313" key="7">
    <source>
        <dbReference type="Proteomes" id="UP000574769"/>
    </source>
</evidence>
<dbReference type="SUPFAM" id="SSF101116">
    <property type="entry name" value="Flagellar export chaperone FliS"/>
    <property type="match status" value="1"/>
</dbReference>
<dbReference type="RefSeq" id="WP_184116548.1">
    <property type="nucleotide sequence ID" value="NZ_JACHNY010000007.1"/>
</dbReference>
<keyword evidence="3" id="KW-0963">Cytoplasm</keyword>
<organism evidence="6 7">
    <name type="scientific">Sphingomonas abaci</name>
    <dbReference type="NCBI Taxonomy" id="237611"/>
    <lineage>
        <taxon>Bacteria</taxon>
        <taxon>Pseudomonadati</taxon>
        <taxon>Pseudomonadota</taxon>
        <taxon>Alphaproteobacteria</taxon>
        <taxon>Sphingomonadales</taxon>
        <taxon>Sphingomonadaceae</taxon>
        <taxon>Sphingomonas</taxon>
    </lineage>
</organism>
<dbReference type="AlphaFoldDB" id="A0A7W7AL79"/>
<comment type="caution">
    <text evidence="6">The sequence shown here is derived from an EMBL/GenBank/DDBJ whole genome shotgun (WGS) entry which is preliminary data.</text>
</comment>
<dbReference type="InterPro" id="IPR003713">
    <property type="entry name" value="FliS"/>
</dbReference>